<evidence type="ECO:0000313" key="8">
    <source>
        <dbReference type="EMBL" id="VFT70883.1"/>
    </source>
</evidence>
<reference evidence="8 11" key="4">
    <citation type="submission" date="2019-03" db="EMBL/GenBank/DDBJ databases">
        <authorList>
            <consortium name="Pathogen Informatics"/>
        </authorList>
    </citation>
    <scope>NUCLEOTIDE SEQUENCE [LARGE SCALE GENOMIC DNA]</scope>
    <source>
        <strain evidence="8 11">NCTC10974</strain>
    </source>
</reference>
<evidence type="ECO:0000313" key="12">
    <source>
        <dbReference type="Proteomes" id="UP000392867"/>
    </source>
</evidence>
<dbReference type="InterPro" id="IPR013785">
    <property type="entry name" value="Aldolase_TIM"/>
</dbReference>
<evidence type="ECO:0000313" key="11">
    <source>
        <dbReference type="Proteomes" id="UP000358010"/>
    </source>
</evidence>
<dbReference type="Proteomes" id="UP000531962">
    <property type="component" value="Unassembled WGS sequence"/>
</dbReference>
<dbReference type="EMBL" id="AASWBF010000049">
    <property type="protein sequence ID" value="EFH4963111.1"/>
    <property type="molecule type" value="Genomic_DNA"/>
</dbReference>
<sequence>MTNKHLSLFSPFMLTEKIKPCNRIVMAPMTTWSANPDGTISEQELEYYKRRSQNIGLVITGYTYVTPRKFRHRKELAGFR</sequence>
<dbReference type="Proteomes" id="UP000852798">
    <property type="component" value="Unassembled WGS sequence"/>
</dbReference>
<reference evidence="7 9" key="1">
    <citation type="submission" date="2017-01" db="EMBL/GenBank/DDBJ databases">
        <title>Draft genome sequence of an E. coli strain isolated from human, in Amazon, Brazil.</title>
        <authorList>
            <person name="Moura Q."/>
            <person name="Fernandes M.R."/>
            <person name="Cerdeira L."/>
            <person name="Vianello M."/>
            <person name="Souza T.A."/>
            <person name="Ienne S."/>
            <person name="Lincopan N."/>
        </authorList>
    </citation>
    <scope>NUCLEOTIDE SEQUENCE [LARGE SCALE GENOMIC DNA]</scope>
    <source>
        <strain evidence="7 9">ICBEcBL-II-13</strain>
    </source>
</reference>
<evidence type="ECO:0000313" key="6">
    <source>
        <dbReference type="EMBL" id="MPU49959.1"/>
    </source>
</evidence>
<proteinExistence type="predicted"/>
<dbReference type="SMR" id="A0A1V2GN92"/>
<dbReference type="GO" id="GO:0010181">
    <property type="term" value="F:FMN binding"/>
    <property type="evidence" value="ECO:0007669"/>
    <property type="project" value="InterPro"/>
</dbReference>
<dbReference type="EMBL" id="VZEL01000005">
    <property type="protein sequence ID" value="KAB0125567.1"/>
    <property type="molecule type" value="Genomic_DNA"/>
</dbReference>
<dbReference type="SUPFAM" id="SSF51395">
    <property type="entry name" value="FMN-linked oxidoreductases"/>
    <property type="match status" value="1"/>
</dbReference>
<dbReference type="Pfam" id="PF00724">
    <property type="entry name" value="Oxidored_FMN"/>
    <property type="match status" value="1"/>
</dbReference>
<reference evidence="4" key="2">
    <citation type="journal article" date="2018" name="Genome Biol.">
        <title>SKESA: strategic k-mer extension for scrupulous assemblies.</title>
        <authorList>
            <person name="Souvorov A."/>
            <person name="Agarwala R."/>
            <person name="Lipman D.J."/>
        </authorList>
    </citation>
    <scope>NUCLEOTIDE SEQUENCE [LARGE SCALE GENOMIC DNA]</scope>
    <source>
        <strain evidence="4">BCW_4213</strain>
    </source>
</reference>
<reference evidence="6 12" key="5">
    <citation type="submission" date="2019-08" db="EMBL/GenBank/DDBJ databases">
        <title>Identification of Water Treatment Resistant and Multidrug Resistant Urinary Pathogenic Escherichia coli in Wastewater.</title>
        <authorList>
            <person name="Neumann N."/>
        </authorList>
    </citation>
    <scope>NUCLEOTIDE SEQUENCE [LARGE SCALE GENOMIC DNA]</scope>
    <source>
        <strain evidence="6 12">WU2356</strain>
    </source>
</reference>
<reference evidence="4" key="7">
    <citation type="submission" date="2020-02" db="EMBL/GenBank/DDBJ databases">
        <authorList>
            <consortium name="NCBI Pathogen Detection Project"/>
        </authorList>
    </citation>
    <scope>NUCLEOTIDE SEQUENCE</scope>
    <source>
        <strain evidence="4">BCW_4213</strain>
    </source>
</reference>
<evidence type="ECO:0000313" key="2">
    <source>
        <dbReference type="EMBL" id="EFD6882884.1"/>
    </source>
</evidence>
<evidence type="ECO:0000313" key="14">
    <source>
        <dbReference type="Proteomes" id="UP000543424"/>
    </source>
</evidence>
<reference evidence="5 10" key="3">
    <citation type="submission" date="2019-03" db="EMBL/GenBank/DDBJ databases">
        <title>Whole Genome Sequencing of Shiga-Toxin Escherichia coli Strains from Nebraska.</title>
        <authorList>
            <person name="Abdalhamid B."/>
            <person name="Mccutchen E.L."/>
            <person name="Bouska A.C."/>
            <person name="Hinrichs S.H."/>
            <person name="Iwen P.C."/>
        </authorList>
    </citation>
    <scope>NUCLEOTIDE SEQUENCE [LARGE SCALE GENOMIC DNA]</scope>
    <source>
        <strain evidence="5 10">STEC_170836</strain>
    </source>
</reference>
<reference evidence="3 14" key="6">
    <citation type="submission" date="2019-12" db="EMBL/GenBank/DDBJ databases">
        <authorList>
            <consortium name="NARMS: The National Antimicrobial Resistance Monitoring System"/>
        </authorList>
    </citation>
    <scope>NUCLEOTIDE SEQUENCE [LARGE SCALE GENOMIC DNA]</scope>
    <source>
        <strain evidence="2 13">19MD07CB01-EC</strain>
        <strain evidence="3 14">CVM N19EC0130</strain>
    </source>
</reference>
<name>A0A1V2GN92_ECOLX</name>
<accession>A0A1V2GN92</accession>
<organism evidence="7 9">
    <name type="scientific">Escherichia coli</name>
    <dbReference type="NCBI Taxonomy" id="562"/>
    <lineage>
        <taxon>Bacteria</taxon>
        <taxon>Pseudomonadati</taxon>
        <taxon>Pseudomonadota</taxon>
        <taxon>Gammaproteobacteria</taxon>
        <taxon>Enterobacterales</taxon>
        <taxon>Enterobacteriaceae</taxon>
        <taxon>Escherichia</taxon>
    </lineage>
</organism>
<dbReference type="Gene3D" id="3.20.20.70">
    <property type="entry name" value="Aldolase class I"/>
    <property type="match status" value="1"/>
</dbReference>
<dbReference type="EMBL" id="DABDSA010000020">
    <property type="protein sequence ID" value="HAI2142966.1"/>
    <property type="molecule type" value="Genomic_DNA"/>
</dbReference>
<dbReference type="EMBL" id="AASKVF010000001">
    <property type="protein sequence ID" value="EFD6882884.1"/>
    <property type="molecule type" value="Genomic_DNA"/>
</dbReference>
<evidence type="ECO:0000313" key="10">
    <source>
        <dbReference type="Proteomes" id="UP000327073"/>
    </source>
</evidence>
<evidence type="ECO:0000313" key="9">
    <source>
        <dbReference type="Proteomes" id="UP000188967"/>
    </source>
</evidence>
<evidence type="ECO:0000313" key="4">
    <source>
        <dbReference type="EMBL" id="HAI2142966.1"/>
    </source>
</evidence>
<evidence type="ECO:0000313" key="13">
    <source>
        <dbReference type="Proteomes" id="UP000531962"/>
    </source>
</evidence>
<protein>
    <submittedName>
        <fullName evidence="7 8">Oxidoreductase</fullName>
    </submittedName>
</protein>
<evidence type="ECO:0000313" key="5">
    <source>
        <dbReference type="EMBL" id="KAB0125567.1"/>
    </source>
</evidence>
<dbReference type="InterPro" id="IPR001155">
    <property type="entry name" value="OxRdtase_FMN_N"/>
</dbReference>
<feature type="domain" description="NADH:flavin oxidoreductase/NADH oxidase N-terminal" evidence="1">
    <location>
        <begin position="7"/>
        <end position="69"/>
    </location>
</feature>
<evidence type="ECO:0000259" key="1">
    <source>
        <dbReference type="Pfam" id="PF00724"/>
    </source>
</evidence>
<dbReference type="EMBL" id="MTPS01000005">
    <property type="protein sequence ID" value="ONG36939.1"/>
    <property type="molecule type" value="Genomic_DNA"/>
</dbReference>
<dbReference type="EMBL" id="CAADJZ010000001">
    <property type="protein sequence ID" value="VFT70883.1"/>
    <property type="molecule type" value="Genomic_DNA"/>
</dbReference>
<dbReference type="EMBL" id="VOTT01000288">
    <property type="protein sequence ID" value="MPU49959.1"/>
    <property type="molecule type" value="Genomic_DNA"/>
</dbReference>
<evidence type="ECO:0000313" key="7">
    <source>
        <dbReference type="EMBL" id="ONG36939.1"/>
    </source>
</evidence>
<dbReference type="Proteomes" id="UP000188967">
    <property type="component" value="Unassembled WGS sequence"/>
</dbReference>
<dbReference type="Proteomes" id="UP000327073">
    <property type="component" value="Unassembled WGS sequence"/>
</dbReference>
<dbReference type="GO" id="GO:0016491">
    <property type="term" value="F:oxidoreductase activity"/>
    <property type="evidence" value="ECO:0007669"/>
    <property type="project" value="InterPro"/>
</dbReference>
<dbReference type="Proteomes" id="UP000543424">
    <property type="component" value="Unassembled WGS sequence"/>
</dbReference>
<dbReference type="Proteomes" id="UP000358010">
    <property type="component" value="Unassembled WGS sequence"/>
</dbReference>
<dbReference type="Proteomes" id="UP000392867">
    <property type="component" value="Unassembled WGS sequence"/>
</dbReference>
<dbReference type="AlphaFoldDB" id="A0A1V2GN92"/>
<gene>
    <name evidence="7" type="ORF">BXT93_00300</name>
    <name evidence="5" type="ORF">F7F11_06355</name>
    <name evidence="3" type="ORF">F9413_21725</name>
    <name evidence="6" type="ORF">FVB16_14215</name>
    <name evidence="2" type="ORF">FZU14_01305</name>
    <name evidence="4" type="ORF">HI055_003340</name>
    <name evidence="8" type="ORF">NCTC10974_04477</name>
</gene>
<evidence type="ECO:0000313" key="3">
    <source>
        <dbReference type="EMBL" id="EFH4963111.1"/>
    </source>
</evidence>